<sequence length="304" mass="32950">MALLPHSIKYDVDFGVDGEPERHLTCVSTSSEPSILASWATSRRTGMVILPTADIMLAVTSEHEVLQWIELAEGDALRACDISDSQRDIVLKILYAYRVTSSDIELFFRLVAEAAMALDDHEPADVVLEDLVDYIDTAFPSDALETALHRPRPPVTCTSLPAVASASLPSDTNRPTAPLRCPMPAPTVAGMRVRPPRPLSTRSHAARPVSPVHRSLATISSLTAVLSPSALAAETSLSGCAPARPMVSQDDGWTSDNSVPDLESVAGSESDGEEPYIFTQNTHPSFEELVELNMQEFMSRLSRQ</sequence>
<dbReference type="Proteomes" id="UP000292957">
    <property type="component" value="Unassembled WGS sequence"/>
</dbReference>
<gene>
    <name evidence="2" type="ORF">BD311DRAFT_743436</name>
</gene>
<feature type="region of interest" description="Disordered" evidence="1">
    <location>
        <begin position="242"/>
        <end position="273"/>
    </location>
</feature>
<proteinExistence type="predicted"/>
<organism evidence="2">
    <name type="scientific">Dichomitus squalens</name>
    <dbReference type="NCBI Taxonomy" id="114155"/>
    <lineage>
        <taxon>Eukaryota</taxon>
        <taxon>Fungi</taxon>
        <taxon>Dikarya</taxon>
        <taxon>Basidiomycota</taxon>
        <taxon>Agaricomycotina</taxon>
        <taxon>Agaricomycetes</taxon>
        <taxon>Polyporales</taxon>
        <taxon>Polyporaceae</taxon>
        <taxon>Dichomitus</taxon>
    </lineage>
</organism>
<accession>A0A4Q9M758</accession>
<dbReference type="EMBL" id="ML143584">
    <property type="protein sequence ID" value="TBU21682.1"/>
    <property type="molecule type" value="Genomic_DNA"/>
</dbReference>
<dbReference type="AlphaFoldDB" id="A0A4Q9M758"/>
<feature type="region of interest" description="Disordered" evidence="1">
    <location>
        <begin position="166"/>
        <end position="210"/>
    </location>
</feature>
<evidence type="ECO:0000256" key="1">
    <source>
        <dbReference type="SAM" id="MobiDB-lite"/>
    </source>
</evidence>
<name>A0A4Q9M758_9APHY</name>
<reference evidence="2" key="1">
    <citation type="submission" date="2019-01" db="EMBL/GenBank/DDBJ databases">
        <title>Draft genome sequences of three monokaryotic isolates of the white-rot basidiomycete fungus Dichomitus squalens.</title>
        <authorList>
            <consortium name="DOE Joint Genome Institute"/>
            <person name="Lopez S.C."/>
            <person name="Andreopoulos B."/>
            <person name="Pangilinan J."/>
            <person name="Lipzen A."/>
            <person name="Riley R."/>
            <person name="Ahrendt S."/>
            <person name="Ng V."/>
            <person name="Barry K."/>
            <person name="Daum C."/>
            <person name="Grigoriev I.V."/>
            <person name="Hilden K.S."/>
            <person name="Makela M.R."/>
            <person name="de Vries R.P."/>
        </authorList>
    </citation>
    <scope>NUCLEOTIDE SEQUENCE [LARGE SCALE GENOMIC DNA]</scope>
    <source>
        <strain evidence="2">OM18370.1</strain>
    </source>
</reference>
<evidence type="ECO:0000313" key="2">
    <source>
        <dbReference type="EMBL" id="TBU21682.1"/>
    </source>
</evidence>
<protein>
    <submittedName>
        <fullName evidence="2">Uncharacterized protein</fullName>
    </submittedName>
</protein>